<dbReference type="InterPro" id="IPR036259">
    <property type="entry name" value="MFS_trans_sf"/>
</dbReference>
<accession>A0A4V5N5Z3</accession>
<dbReference type="OrthoDB" id="6612291at2759"/>
<dbReference type="Gene3D" id="1.20.1250.20">
    <property type="entry name" value="MFS general substrate transporter like domains"/>
    <property type="match status" value="1"/>
</dbReference>
<gene>
    <name evidence="5" type="ORF">B0A54_17051</name>
</gene>
<evidence type="ECO:0000256" key="1">
    <source>
        <dbReference type="ARBA" id="ARBA00004141"/>
    </source>
</evidence>
<dbReference type="PANTHER" id="PTHR48022:SF28">
    <property type="entry name" value="MAJOR FACILITATOR SUPERFAMILY (MFS) PROFILE DOMAIN-CONTAINING PROTEIN-RELATED"/>
    <property type="match status" value="1"/>
</dbReference>
<evidence type="ECO:0000313" key="6">
    <source>
        <dbReference type="Proteomes" id="UP000310066"/>
    </source>
</evidence>
<evidence type="ECO:0000313" key="5">
    <source>
        <dbReference type="EMBL" id="TKA27109.1"/>
    </source>
</evidence>
<dbReference type="AlphaFoldDB" id="A0A4V5N5Z3"/>
<dbReference type="EMBL" id="NAJP01000131">
    <property type="protein sequence ID" value="TKA27109.1"/>
    <property type="molecule type" value="Genomic_DNA"/>
</dbReference>
<keyword evidence="4" id="KW-0472">Membrane</keyword>
<protein>
    <recommendedName>
        <fullName evidence="7">Major facilitator superfamily (MFS) profile domain-containing protein</fullName>
    </recommendedName>
</protein>
<comment type="caution">
    <text evidence="5">The sequence shown here is derived from an EMBL/GenBank/DDBJ whole genome shotgun (WGS) entry which is preliminary data.</text>
</comment>
<keyword evidence="3" id="KW-1133">Transmembrane helix</keyword>
<evidence type="ECO:0000256" key="2">
    <source>
        <dbReference type="ARBA" id="ARBA00022692"/>
    </source>
</evidence>
<proteinExistence type="predicted"/>
<comment type="subcellular location">
    <subcellularLocation>
        <location evidence="1">Membrane</location>
        <topology evidence="1">Multi-pass membrane protein</topology>
    </subcellularLocation>
</comment>
<dbReference type="GO" id="GO:0005351">
    <property type="term" value="F:carbohydrate:proton symporter activity"/>
    <property type="evidence" value="ECO:0007669"/>
    <property type="project" value="TreeGrafter"/>
</dbReference>
<dbReference type="InterPro" id="IPR005828">
    <property type="entry name" value="MFS_sugar_transport-like"/>
</dbReference>
<dbReference type="InterPro" id="IPR050360">
    <property type="entry name" value="MFS_Sugar_Transporters"/>
</dbReference>
<evidence type="ECO:0008006" key="7">
    <source>
        <dbReference type="Google" id="ProtNLM"/>
    </source>
</evidence>
<organism evidence="5 6">
    <name type="scientific">Friedmanniomyces endolithicus</name>
    <dbReference type="NCBI Taxonomy" id="329885"/>
    <lineage>
        <taxon>Eukaryota</taxon>
        <taxon>Fungi</taxon>
        <taxon>Dikarya</taxon>
        <taxon>Ascomycota</taxon>
        <taxon>Pezizomycotina</taxon>
        <taxon>Dothideomycetes</taxon>
        <taxon>Dothideomycetidae</taxon>
        <taxon>Mycosphaerellales</taxon>
        <taxon>Teratosphaeriaceae</taxon>
        <taxon>Friedmanniomyces</taxon>
    </lineage>
</organism>
<evidence type="ECO:0000256" key="3">
    <source>
        <dbReference type="ARBA" id="ARBA00022989"/>
    </source>
</evidence>
<reference evidence="5 6" key="1">
    <citation type="submission" date="2017-03" db="EMBL/GenBank/DDBJ databases">
        <title>Genomes of endolithic fungi from Antarctica.</title>
        <authorList>
            <person name="Coleine C."/>
            <person name="Masonjones S."/>
            <person name="Stajich J.E."/>
        </authorList>
    </citation>
    <scope>NUCLEOTIDE SEQUENCE [LARGE SCALE GENOMIC DNA]</scope>
    <source>
        <strain evidence="5 6">CCFEE 5311</strain>
    </source>
</reference>
<sequence>MNQMGGINLVVYYIPFLINRLKWKAYLIFTANNLAFGPLMYFFYPETNNKSLEDIDWMFSNGTTGLQYLKNRIQPDLELDASQVIDGSSKQDVYKGTAITVDHQVE</sequence>
<dbReference type="STRING" id="329885.A0A4V5N5Z3"/>
<dbReference type="PANTHER" id="PTHR48022">
    <property type="entry name" value="PLASTIDIC GLUCOSE TRANSPORTER 4"/>
    <property type="match status" value="1"/>
</dbReference>
<dbReference type="Pfam" id="PF00083">
    <property type="entry name" value="Sugar_tr"/>
    <property type="match status" value="1"/>
</dbReference>
<keyword evidence="2" id="KW-0812">Transmembrane</keyword>
<dbReference type="GO" id="GO:0016020">
    <property type="term" value="C:membrane"/>
    <property type="evidence" value="ECO:0007669"/>
    <property type="project" value="UniProtKB-SubCell"/>
</dbReference>
<evidence type="ECO:0000256" key="4">
    <source>
        <dbReference type="ARBA" id="ARBA00023136"/>
    </source>
</evidence>
<dbReference type="Proteomes" id="UP000310066">
    <property type="component" value="Unassembled WGS sequence"/>
</dbReference>
<name>A0A4V5N5Z3_9PEZI</name>